<comment type="caution">
    <text evidence="1">The sequence shown here is derived from an EMBL/GenBank/DDBJ whole genome shotgun (WGS) entry which is preliminary data.</text>
</comment>
<dbReference type="Proteomes" id="UP001162164">
    <property type="component" value="Unassembled WGS sequence"/>
</dbReference>
<sequence length="73" mass="8651">MNVLNKAIHWTSIKHVQCIKIYGYLVDIFYERMYAVLAVQGKLSRSCPNNISINSHKKTEDGMKRWLRRAKKR</sequence>
<evidence type="ECO:0000313" key="2">
    <source>
        <dbReference type="Proteomes" id="UP001162164"/>
    </source>
</evidence>
<organism evidence="1 2">
    <name type="scientific">Molorchus minor</name>
    <dbReference type="NCBI Taxonomy" id="1323400"/>
    <lineage>
        <taxon>Eukaryota</taxon>
        <taxon>Metazoa</taxon>
        <taxon>Ecdysozoa</taxon>
        <taxon>Arthropoda</taxon>
        <taxon>Hexapoda</taxon>
        <taxon>Insecta</taxon>
        <taxon>Pterygota</taxon>
        <taxon>Neoptera</taxon>
        <taxon>Endopterygota</taxon>
        <taxon>Coleoptera</taxon>
        <taxon>Polyphaga</taxon>
        <taxon>Cucujiformia</taxon>
        <taxon>Chrysomeloidea</taxon>
        <taxon>Cerambycidae</taxon>
        <taxon>Lamiinae</taxon>
        <taxon>Monochamini</taxon>
        <taxon>Molorchus</taxon>
    </lineage>
</organism>
<evidence type="ECO:0000313" key="1">
    <source>
        <dbReference type="EMBL" id="KAJ8984405.1"/>
    </source>
</evidence>
<proteinExistence type="predicted"/>
<accession>A0ABQ9K289</accession>
<protein>
    <submittedName>
        <fullName evidence="1">Uncharacterized protein</fullName>
    </submittedName>
</protein>
<reference evidence="1" key="1">
    <citation type="journal article" date="2023" name="Insect Mol. Biol.">
        <title>Genome sequencing provides insights into the evolution of gene families encoding plant cell wall-degrading enzymes in longhorned beetles.</title>
        <authorList>
            <person name="Shin N.R."/>
            <person name="Okamura Y."/>
            <person name="Kirsch R."/>
            <person name="Pauchet Y."/>
        </authorList>
    </citation>
    <scope>NUCLEOTIDE SEQUENCE</scope>
    <source>
        <strain evidence="1">MMC_N1</strain>
    </source>
</reference>
<name>A0ABQ9K289_9CUCU</name>
<dbReference type="EMBL" id="JAPWTJ010000038">
    <property type="protein sequence ID" value="KAJ8984405.1"/>
    <property type="molecule type" value="Genomic_DNA"/>
</dbReference>
<gene>
    <name evidence="1" type="ORF">NQ317_003988</name>
</gene>
<keyword evidence="2" id="KW-1185">Reference proteome</keyword>
<feature type="non-terminal residue" evidence="1">
    <location>
        <position position="73"/>
    </location>
</feature>